<dbReference type="EMBL" id="LLXL01001309">
    <property type="protein sequence ID" value="PKK65204.1"/>
    <property type="molecule type" value="Genomic_DNA"/>
</dbReference>
<gene>
    <name evidence="1" type="ORF">RhiirC2_786501</name>
</gene>
<comment type="caution">
    <text evidence="1">The sequence shown here is derived from an EMBL/GenBank/DDBJ whole genome shotgun (WGS) entry which is preliminary data.</text>
</comment>
<proteinExistence type="predicted"/>
<dbReference type="Proteomes" id="UP000233469">
    <property type="component" value="Unassembled WGS sequence"/>
</dbReference>
<name>A0A2N1MU67_9GLOM</name>
<evidence type="ECO:0000313" key="1">
    <source>
        <dbReference type="EMBL" id="PKK65204.1"/>
    </source>
</evidence>
<sequence>MDTKSEYNSQQNVDEKTSLLNYDVDAKLIDDEEINVRCFEADKKETEVDVVDAKLIKIDNSEGQHKGVPSIGRSFLNKDYIEVNKDSNQEESEGI</sequence>
<reference evidence="1 2" key="1">
    <citation type="submission" date="2016-04" db="EMBL/GenBank/DDBJ databases">
        <title>Genome analyses suggest a sexual origin of heterokaryosis in a supposedly ancient asexual fungus.</title>
        <authorList>
            <person name="Ropars J."/>
            <person name="Sedzielewska K."/>
            <person name="Noel J."/>
            <person name="Charron P."/>
            <person name="Farinelli L."/>
            <person name="Marton T."/>
            <person name="Kruger M."/>
            <person name="Pelin A."/>
            <person name="Brachmann A."/>
            <person name="Corradi N."/>
        </authorList>
    </citation>
    <scope>NUCLEOTIDE SEQUENCE [LARGE SCALE GENOMIC DNA]</scope>
    <source>
        <strain evidence="1 2">C2</strain>
    </source>
</reference>
<dbReference type="AlphaFoldDB" id="A0A2N1MU67"/>
<reference evidence="1 2" key="2">
    <citation type="submission" date="2017-10" db="EMBL/GenBank/DDBJ databases">
        <title>Extensive intraspecific genome diversity in a model arbuscular mycorrhizal fungus.</title>
        <authorList>
            <person name="Chen E.C.H."/>
            <person name="Morin E."/>
            <person name="Baudet D."/>
            <person name="Noel J."/>
            <person name="Ndikumana S."/>
            <person name="Charron P."/>
            <person name="St-Onge C."/>
            <person name="Giorgi J."/>
            <person name="Grigoriev I.V."/>
            <person name="Roux C."/>
            <person name="Martin F.M."/>
            <person name="Corradi N."/>
        </authorList>
    </citation>
    <scope>NUCLEOTIDE SEQUENCE [LARGE SCALE GENOMIC DNA]</scope>
    <source>
        <strain evidence="1 2">C2</strain>
    </source>
</reference>
<evidence type="ECO:0000313" key="2">
    <source>
        <dbReference type="Proteomes" id="UP000233469"/>
    </source>
</evidence>
<dbReference type="VEuPathDB" id="FungiDB:RhiirA1_473030"/>
<protein>
    <submittedName>
        <fullName evidence="1">Uncharacterized protein</fullName>
    </submittedName>
</protein>
<dbReference type="VEuPathDB" id="FungiDB:FUN_015858"/>
<accession>A0A2N1MU67</accession>
<organism evidence="1 2">
    <name type="scientific">Rhizophagus irregularis</name>
    <dbReference type="NCBI Taxonomy" id="588596"/>
    <lineage>
        <taxon>Eukaryota</taxon>
        <taxon>Fungi</taxon>
        <taxon>Fungi incertae sedis</taxon>
        <taxon>Mucoromycota</taxon>
        <taxon>Glomeromycotina</taxon>
        <taxon>Glomeromycetes</taxon>
        <taxon>Glomerales</taxon>
        <taxon>Glomeraceae</taxon>
        <taxon>Rhizophagus</taxon>
    </lineage>
</organism>